<dbReference type="Gene3D" id="3.90.1640.10">
    <property type="entry name" value="inorganic pyrophosphatase (n-terminal core)"/>
    <property type="match status" value="1"/>
</dbReference>
<evidence type="ECO:0000259" key="2">
    <source>
        <dbReference type="Pfam" id="PF02272"/>
    </source>
</evidence>
<organism evidence="3">
    <name type="scientific">Paraprevotella clara</name>
    <dbReference type="NCBI Taxonomy" id="454154"/>
    <lineage>
        <taxon>Bacteria</taxon>
        <taxon>Pseudomonadati</taxon>
        <taxon>Bacteroidota</taxon>
        <taxon>Bacteroidia</taxon>
        <taxon>Bacteroidales</taxon>
        <taxon>Prevotellaceae</taxon>
        <taxon>Paraprevotella</taxon>
    </lineage>
</organism>
<dbReference type="GO" id="GO:0003676">
    <property type="term" value="F:nucleic acid binding"/>
    <property type="evidence" value="ECO:0007669"/>
    <property type="project" value="InterPro"/>
</dbReference>
<name>A0A6N3GGJ1_9BACT</name>
<dbReference type="InterPro" id="IPR001667">
    <property type="entry name" value="DDH_dom"/>
</dbReference>
<sequence length="345" mass="39511">MLDNLLSEVDVQHLCTLLDKAHNIIVTCHVSPDGDAIGAVLAFSHFLWRKGKNAQPVVPNIFPDFLKWMPGVERVRIYEKHENEVAPLVAAADLIICLDFNAPDRLQGLQKPVTDSQSPKIMIDHHLDPVDFCDWVVSRQEMSSTCELLYRILVQLEGLEPMTYEEAVCLYTGMMTDTGCFSYNSNRSDIYYIIGRLLTKGIDKDKIYRNVFFNYSAERFRLMGYMLYVKLEYFPEYHASLMTLTREEQKRFSHKKGDTEGFVNIPLQIGKSRLSVFLREDTERHNIRVSLRSVDDFPCNRMAAEFFNGGGHLNASGGELSCTMDEAVQIVRKALKKYASLLTDR</sequence>
<dbReference type="InterPro" id="IPR003156">
    <property type="entry name" value="DHHA1_dom"/>
</dbReference>
<dbReference type="Pfam" id="PF01368">
    <property type="entry name" value="DHH"/>
    <property type="match status" value="1"/>
</dbReference>
<protein>
    <submittedName>
        <fullName evidence="3">Bifunctional oligoribonuclease and PAP phosphatase NrnA</fullName>
        <ecNumber evidence="3">3.1.-.-</ecNumber>
    </submittedName>
</protein>
<reference evidence="3" key="1">
    <citation type="submission" date="2019-11" db="EMBL/GenBank/DDBJ databases">
        <authorList>
            <person name="Feng L."/>
        </authorList>
    </citation>
    <scope>NUCLEOTIDE SEQUENCE</scope>
    <source>
        <strain evidence="3">PclaraLFYP37</strain>
    </source>
</reference>
<dbReference type="AlphaFoldDB" id="A0A6N3GGJ1"/>
<proteinExistence type="predicted"/>
<keyword evidence="3" id="KW-0378">Hydrolase</keyword>
<feature type="domain" description="DHHA1" evidence="2">
    <location>
        <begin position="256"/>
        <end position="336"/>
    </location>
</feature>
<dbReference type="SUPFAM" id="SSF64182">
    <property type="entry name" value="DHH phosphoesterases"/>
    <property type="match status" value="1"/>
</dbReference>
<dbReference type="InterPro" id="IPR038763">
    <property type="entry name" value="DHH_sf"/>
</dbReference>
<dbReference type="Gene3D" id="3.10.310.30">
    <property type="match status" value="1"/>
</dbReference>
<dbReference type="EC" id="3.1.-.-" evidence="3"/>
<dbReference type="GO" id="GO:0016787">
    <property type="term" value="F:hydrolase activity"/>
    <property type="evidence" value="ECO:0007669"/>
    <property type="project" value="UniProtKB-KW"/>
</dbReference>
<dbReference type="PANTHER" id="PTHR47618">
    <property type="entry name" value="BIFUNCTIONAL OLIGORIBONUCLEASE AND PAP PHOSPHATASE NRNA"/>
    <property type="match status" value="1"/>
</dbReference>
<accession>A0A6N3GGJ1</accession>
<dbReference type="InterPro" id="IPR051319">
    <property type="entry name" value="Oligoribo/pAp-PDE_c-di-AMP_PDE"/>
</dbReference>
<dbReference type="RefSeq" id="WP_412442540.1">
    <property type="nucleotide sequence ID" value="NZ_CACRUT010000029.1"/>
</dbReference>
<feature type="domain" description="DDH" evidence="1">
    <location>
        <begin position="23"/>
        <end position="174"/>
    </location>
</feature>
<dbReference type="Pfam" id="PF02272">
    <property type="entry name" value="DHHA1"/>
    <property type="match status" value="1"/>
</dbReference>
<dbReference type="EMBL" id="CACRUT010000029">
    <property type="protein sequence ID" value="VYU63415.1"/>
    <property type="molecule type" value="Genomic_DNA"/>
</dbReference>
<gene>
    <name evidence="3" type="primary">nrnA</name>
    <name evidence="3" type="ORF">PCLFYP37_03411</name>
</gene>
<dbReference type="PANTHER" id="PTHR47618:SF1">
    <property type="entry name" value="BIFUNCTIONAL OLIGORIBONUCLEASE AND PAP PHOSPHATASE NRNA"/>
    <property type="match status" value="1"/>
</dbReference>
<evidence type="ECO:0000313" key="3">
    <source>
        <dbReference type="EMBL" id="VYU63415.1"/>
    </source>
</evidence>
<evidence type="ECO:0000259" key="1">
    <source>
        <dbReference type="Pfam" id="PF01368"/>
    </source>
</evidence>